<comment type="catalytic activity">
    <reaction evidence="1">
        <text>S-ubiquitinyl-[E2 ubiquitin-conjugating enzyme]-L-cysteine + [acceptor protein]-L-lysine = [E2 ubiquitin-conjugating enzyme]-L-cysteine + N(6)-ubiquitinyl-[acceptor protein]-L-lysine.</text>
        <dbReference type="EC" id="2.3.2.27"/>
    </reaction>
</comment>
<dbReference type="InterPro" id="IPR001841">
    <property type="entry name" value="Znf_RING"/>
</dbReference>
<evidence type="ECO:0000256" key="2">
    <source>
        <dbReference type="ARBA" id="ARBA00004308"/>
    </source>
</evidence>
<keyword evidence="5" id="KW-0808">Transferase</keyword>
<dbReference type="Pfam" id="PF13923">
    <property type="entry name" value="zf-C3HC4_2"/>
    <property type="match status" value="1"/>
</dbReference>
<keyword evidence="14" id="KW-1185">Reference proteome</keyword>
<dbReference type="GO" id="GO:0008270">
    <property type="term" value="F:zinc ion binding"/>
    <property type="evidence" value="ECO:0007669"/>
    <property type="project" value="UniProtKB-KW"/>
</dbReference>
<dbReference type="EMBL" id="JARJCM010000003">
    <property type="protein sequence ID" value="KAJ7046264.1"/>
    <property type="molecule type" value="Genomic_DNA"/>
</dbReference>
<name>A0AAD6TGP5_9AGAR</name>
<reference evidence="13" key="1">
    <citation type="submission" date="2023-03" db="EMBL/GenBank/DDBJ databases">
        <title>Massive genome expansion in bonnet fungi (Mycena s.s.) driven by repeated elements and novel gene families across ecological guilds.</title>
        <authorList>
            <consortium name="Lawrence Berkeley National Laboratory"/>
            <person name="Harder C.B."/>
            <person name="Miyauchi S."/>
            <person name="Viragh M."/>
            <person name="Kuo A."/>
            <person name="Thoen E."/>
            <person name="Andreopoulos B."/>
            <person name="Lu D."/>
            <person name="Skrede I."/>
            <person name="Drula E."/>
            <person name="Henrissat B."/>
            <person name="Morin E."/>
            <person name="Kohler A."/>
            <person name="Barry K."/>
            <person name="LaButti K."/>
            <person name="Morin E."/>
            <person name="Salamov A."/>
            <person name="Lipzen A."/>
            <person name="Mereny Z."/>
            <person name="Hegedus B."/>
            <person name="Baldrian P."/>
            <person name="Stursova M."/>
            <person name="Weitz H."/>
            <person name="Taylor A."/>
            <person name="Grigoriev I.V."/>
            <person name="Nagy L.G."/>
            <person name="Martin F."/>
            <person name="Kauserud H."/>
        </authorList>
    </citation>
    <scope>NUCLEOTIDE SEQUENCE</scope>
    <source>
        <strain evidence="13">CBHHK200</strain>
    </source>
</reference>
<evidence type="ECO:0000256" key="6">
    <source>
        <dbReference type="ARBA" id="ARBA00022723"/>
    </source>
</evidence>
<gene>
    <name evidence="13" type="ORF">C8F04DRAFT_1248516</name>
</gene>
<feature type="domain" description="RING-type" evidence="12">
    <location>
        <begin position="63"/>
        <end position="102"/>
    </location>
</feature>
<keyword evidence="8" id="KW-0833">Ubl conjugation pathway</keyword>
<dbReference type="SUPFAM" id="SSF57850">
    <property type="entry name" value="RING/U-box"/>
    <property type="match status" value="1"/>
</dbReference>
<dbReference type="EC" id="2.3.2.27" evidence="4"/>
<keyword evidence="6" id="KW-0479">Metal-binding</keyword>
<dbReference type="PROSITE" id="PS50089">
    <property type="entry name" value="ZF_RING_2"/>
    <property type="match status" value="1"/>
</dbReference>
<dbReference type="InterPro" id="IPR045103">
    <property type="entry name" value="RNF5/RNF185-like"/>
</dbReference>
<evidence type="ECO:0000256" key="11">
    <source>
        <dbReference type="PROSITE-ProRule" id="PRU00175"/>
    </source>
</evidence>
<dbReference type="InterPro" id="IPR017907">
    <property type="entry name" value="Znf_RING_CS"/>
</dbReference>
<dbReference type="GO" id="GO:0006511">
    <property type="term" value="P:ubiquitin-dependent protein catabolic process"/>
    <property type="evidence" value="ECO:0007669"/>
    <property type="project" value="InterPro"/>
</dbReference>
<dbReference type="InterPro" id="IPR013083">
    <property type="entry name" value="Znf_RING/FYVE/PHD"/>
</dbReference>
<evidence type="ECO:0000313" key="14">
    <source>
        <dbReference type="Proteomes" id="UP001218188"/>
    </source>
</evidence>
<keyword evidence="10" id="KW-0472">Membrane</keyword>
<dbReference type="PROSITE" id="PS00518">
    <property type="entry name" value="ZF_RING_1"/>
    <property type="match status" value="1"/>
</dbReference>
<comment type="subcellular location">
    <subcellularLocation>
        <location evidence="2">Endomembrane system</location>
    </subcellularLocation>
</comment>
<comment type="pathway">
    <text evidence="3">Protein modification; protein ubiquitination.</text>
</comment>
<proteinExistence type="predicted"/>
<sequence length="157" mass="17575">MAEGAAFYHDWEGEPWWPIDVDDGSAEQPIDYEFWLYCKEHGEPPQDPTAYEIPAEGLKACECGICADTMFMPVVTLCMHVFCYACLLQWFTVGRVECPICRRPVQETPIRDNALEMRIADAISIGALEKSDNQPGANVAAADAAYDWADIEFVSDD</sequence>
<evidence type="ECO:0000256" key="1">
    <source>
        <dbReference type="ARBA" id="ARBA00000900"/>
    </source>
</evidence>
<evidence type="ECO:0000256" key="3">
    <source>
        <dbReference type="ARBA" id="ARBA00004906"/>
    </source>
</evidence>
<dbReference type="PANTHER" id="PTHR12313">
    <property type="entry name" value="E3 UBIQUITIN-PROTEIN LIGASE RNF5-RELATED"/>
    <property type="match status" value="1"/>
</dbReference>
<comment type="caution">
    <text evidence="13">The sequence shown here is derived from an EMBL/GenBank/DDBJ whole genome shotgun (WGS) entry which is preliminary data.</text>
</comment>
<evidence type="ECO:0000256" key="7">
    <source>
        <dbReference type="ARBA" id="ARBA00022771"/>
    </source>
</evidence>
<evidence type="ECO:0000256" key="10">
    <source>
        <dbReference type="ARBA" id="ARBA00023136"/>
    </source>
</evidence>
<keyword evidence="9" id="KW-0862">Zinc</keyword>
<evidence type="ECO:0000313" key="13">
    <source>
        <dbReference type="EMBL" id="KAJ7046264.1"/>
    </source>
</evidence>
<evidence type="ECO:0000256" key="4">
    <source>
        <dbReference type="ARBA" id="ARBA00012483"/>
    </source>
</evidence>
<dbReference type="Proteomes" id="UP001218188">
    <property type="component" value="Unassembled WGS sequence"/>
</dbReference>
<protein>
    <recommendedName>
        <fullName evidence="4">RING-type E3 ubiquitin transferase</fullName>
        <ecNumber evidence="4">2.3.2.27</ecNumber>
    </recommendedName>
</protein>
<dbReference type="SMART" id="SM00184">
    <property type="entry name" value="RING"/>
    <property type="match status" value="1"/>
</dbReference>
<dbReference type="GO" id="GO:0005783">
    <property type="term" value="C:endoplasmic reticulum"/>
    <property type="evidence" value="ECO:0007669"/>
    <property type="project" value="InterPro"/>
</dbReference>
<keyword evidence="7 11" id="KW-0863">Zinc-finger</keyword>
<evidence type="ECO:0000256" key="9">
    <source>
        <dbReference type="ARBA" id="ARBA00022833"/>
    </source>
</evidence>
<dbReference type="Gene3D" id="3.30.40.10">
    <property type="entry name" value="Zinc/RING finger domain, C3HC4 (zinc finger)"/>
    <property type="match status" value="1"/>
</dbReference>
<dbReference type="AlphaFoldDB" id="A0AAD6TGP5"/>
<evidence type="ECO:0000256" key="8">
    <source>
        <dbReference type="ARBA" id="ARBA00022786"/>
    </source>
</evidence>
<evidence type="ECO:0000256" key="5">
    <source>
        <dbReference type="ARBA" id="ARBA00022679"/>
    </source>
</evidence>
<accession>A0AAD6TGP5</accession>
<evidence type="ECO:0000259" key="12">
    <source>
        <dbReference type="PROSITE" id="PS50089"/>
    </source>
</evidence>
<organism evidence="13 14">
    <name type="scientific">Mycena alexandri</name>
    <dbReference type="NCBI Taxonomy" id="1745969"/>
    <lineage>
        <taxon>Eukaryota</taxon>
        <taxon>Fungi</taxon>
        <taxon>Dikarya</taxon>
        <taxon>Basidiomycota</taxon>
        <taxon>Agaricomycotina</taxon>
        <taxon>Agaricomycetes</taxon>
        <taxon>Agaricomycetidae</taxon>
        <taxon>Agaricales</taxon>
        <taxon>Marasmiineae</taxon>
        <taxon>Mycenaceae</taxon>
        <taxon>Mycena</taxon>
    </lineage>
</organism>
<dbReference type="GO" id="GO:0061630">
    <property type="term" value="F:ubiquitin protein ligase activity"/>
    <property type="evidence" value="ECO:0007669"/>
    <property type="project" value="UniProtKB-EC"/>
</dbReference>